<organism evidence="1 2">
    <name type="scientific">Bodo saltans</name>
    <name type="common">Flagellated protozoan</name>
    <dbReference type="NCBI Taxonomy" id="75058"/>
    <lineage>
        <taxon>Eukaryota</taxon>
        <taxon>Discoba</taxon>
        <taxon>Euglenozoa</taxon>
        <taxon>Kinetoplastea</taxon>
        <taxon>Metakinetoplastina</taxon>
        <taxon>Eubodonida</taxon>
        <taxon>Bodonidae</taxon>
        <taxon>Bodo</taxon>
    </lineage>
</organism>
<dbReference type="AlphaFoldDB" id="A0A0S4IS79"/>
<accession>A0A0S4IS79</accession>
<protein>
    <submittedName>
        <fullName evidence="1">Diphthine synthase-like protein, putative</fullName>
    </submittedName>
</protein>
<dbReference type="VEuPathDB" id="TriTrypDB:BSAL_70880"/>
<dbReference type="InterPro" id="IPR004551">
    <property type="entry name" value="Dphthn_synthase"/>
</dbReference>
<sequence length="84" mass="9049">YMTIHQALEQLKEVEANKQGGAIDANTTYVGVARVGSATQQVVAGSLEELLAVDFGEPLHSLIVAGDIHECEEDHVKLFRSTKA</sequence>
<dbReference type="PANTHER" id="PTHR10882">
    <property type="entry name" value="DIPHTHINE SYNTHASE"/>
    <property type="match status" value="1"/>
</dbReference>
<reference evidence="2" key="1">
    <citation type="submission" date="2015-09" db="EMBL/GenBank/DDBJ databases">
        <authorList>
            <consortium name="Pathogen Informatics"/>
        </authorList>
    </citation>
    <scope>NUCLEOTIDE SEQUENCE [LARGE SCALE GENOMIC DNA]</scope>
    <source>
        <strain evidence="2">Lake Konstanz</strain>
    </source>
</reference>
<dbReference type="InterPro" id="IPR014776">
    <property type="entry name" value="4pyrrole_Mease_sub2"/>
</dbReference>
<dbReference type="GO" id="GO:0017183">
    <property type="term" value="P:protein histidyl modification to diphthamide"/>
    <property type="evidence" value="ECO:0007669"/>
    <property type="project" value="InterPro"/>
</dbReference>
<name>A0A0S4IS79_BODSA</name>
<evidence type="ECO:0000313" key="1">
    <source>
        <dbReference type="EMBL" id="CUG05304.1"/>
    </source>
</evidence>
<dbReference type="GO" id="GO:0008168">
    <property type="term" value="F:methyltransferase activity"/>
    <property type="evidence" value="ECO:0007669"/>
    <property type="project" value="InterPro"/>
</dbReference>
<gene>
    <name evidence="1" type="ORF">BSAL_70880</name>
</gene>
<evidence type="ECO:0000313" key="2">
    <source>
        <dbReference type="Proteomes" id="UP000051952"/>
    </source>
</evidence>
<dbReference type="Gene3D" id="3.30.950.10">
    <property type="entry name" value="Methyltransferase, Cobalt-precorrin-4 Transmethylase, Domain 2"/>
    <property type="match status" value="1"/>
</dbReference>
<keyword evidence="2" id="KW-1185">Reference proteome</keyword>
<feature type="non-terminal residue" evidence="1">
    <location>
        <position position="1"/>
    </location>
</feature>
<dbReference type="Proteomes" id="UP000051952">
    <property type="component" value="Unassembled WGS sequence"/>
</dbReference>
<dbReference type="PANTHER" id="PTHR10882:SF0">
    <property type="entry name" value="DIPHTHINE METHYL ESTER SYNTHASE"/>
    <property type="match status" value="1"/>
</dbReference>
<dbReference type="SUPFAM" id="SSF53790">
    <property type="entry name" value="Tetrapyrrole methylase"/>
    <property type="match status" value="1"/>
</dbReference>
<dbReference type="InterPro" id="IPR035996">
    <property type="entry name" value="4pyrrol_Methylase_sf"/>
</dbReference>
<dbReference type="EMBL" id="CYKH01000534">
    <property type="protein sequence ID" value="CUG05304.1"/>
    <property type="molecule type" value="Genomic_DNA"/>
</dbReference>
<dbReference type="OrthoDB" id="2516at2759"/>
<proteinExistence type="predicted"/>